<dbReference type="EMBL" id="JBHRYJ010000002">
    <property type="protein sequence ID" value="MFC3676253.1"/>
    <property type="molecule type" value="Genomic_DNA"/>
</dbReference>
<dbReference type="InterPro" id="IPR008920">
    <property type="entry name" value="TF_FadR/GntR_C"/>
</dbReference>
<dbReference type="CDD" id="cd07377">
    <property type="entry name" value="WHTH_GntR"/>
    <property type="match status" value="1"/>
</dbReference>
<keyword evidence="3" id="KW-0804">Transcription</keyword>
<evidence type="ECO:0000256" key="2">
    <source>
        <dbReference type="ARBA" id="ARBA00023125"/>
    </source>
</evidence>
<dbReference type="InterPro" id="IPR000524">
    <property type="entry name" value="Tscrpt_reg_HTH_GntR"/>
</dbReference>
<dbReference type="PANTHER" id="PTHR43537:SF44">
    <property type="entry name" value="GNTR FAMILY REGULATORY PROTEIN"/>
    <property type="match status" value="1"/>
</dbReference>
<keyword evidence="2" id="KW-0238">DNA-binding</keyword>
<keyword evidence="6" id="KW-1185">Reference proteome</keyword>
<protein>
    <submittedName>
        <fullName evidence="5">FadR/GntR family transcriptional regulator</fullName>
    </submittedName>
</protein>
<dbReference type="Pfam" id="PF00392">
    <property type="entry name" value="GntR"/>
    <property type="match status" value="1"/>
</dbReference>
<dbReference type="Pfam" id="PF07729">
    <property type="entry name" value="FCD"/>
    <property type="match status" value="1"/>
</dbReference>
<dbReference type="RefSeq" id="WP_379726517.1">
    <property type="nucleotide sequence ID" value="NZ_JBHRYJ010000002.1"/>
</dbReference>
<gene>
    <name evidence="5" type="ORF">ACFOOQ_11910</name>
</gene>
<evidence type="ECO:0000259" key="4">
    <source>
        <dbReference type="PROSITE" id="PS50949"/>
    </source>
</evidence>
<dbReference type="PROSITE" id="PS50949">
    <property type="entry name" value="HTH_GNTR"/>
    <property type="match status" value="1"/>
</dbReference>
<keyword evidence="1" id="KW-0805">Transcription regulation</keyword>
<evidence type="ECO:0000313" key="5">
    <source>
        <dbReference type="EMBL" id="MFC3676253.1"/>
    </source>
</evidence>
<name>A0ABV7VGY1_9PROT</name>
<accession>A0ABV7VGY1</accession>
<proteinExistence type="predicted"/>
<dbReference type="SMART" id="SM00895">
    <property type="entry name" value="FCD"/>
    <property type="match status" value="1"/>
</dbReference>
<dbReference type="InterPro" id="IPR036390">
    <property type="entry name" value="WH_DNA-bd_sf"/>
</dbReference>
<sequence length="245" mass="26505">MNQPLVNIQGAQITSSHGQVAHALGRGIVLGRHREGELLPAEADLMKQFGTSRTVLREAIKMLAAKGMVVSRSKVGTRVRERSAWNMFDTEVLRWYLEGGVDRRFLRDLAEIRLAVEPAAAALAAVRRSEQDLAAMDAAITTMRDANALNAGYADADLALHLALADACGNVFMRSIGAVIEAALRVSFQLSSPPDPVEHERSWKAHADIVEAIRRGDADAAARATERVIYHGLERHGVLAGEVAG</sequence>
<dbReference type="PANTHER" id="PTHR43537">
    <property type="entry name" value="TRANSCRIPTIONAL REGULATOR, GNTR FAMILY"/>
    <property type="match status" value="1"/>
</dbReference>
<dbReference type="InterPro" id="IPR036388">
    <property type="entry name" value="WH-like_DNA-bd_sf"/>
</dbReference>
<reference evidence="6" key="1">
    <citation type="journal article" date="2019" name="Int. J. Syst. Evol. Microbiol.">
        <title>The Global Catalogue of Microorganisms (GCM) 10K type strain sequencing project: providing services to taxonomists for standard genome sequencing and annotation.</title>
        <authorList>
            <consortium name="The Broad Institute Genomics Platform"/>
            <consortium name="The Broad Institute Genome Sequencing Center for Infectious Disease"/>
            <person name="Wu L."/>
            <person name="Ma J."/>
        </authorList>
    </citation>
    <scope>NUCLEOTIDE SEQUENCE [LARGE SCALE GENOMIC DNA]</scope>
    <source>
        <strain evidence="6">KCTC 42182</strain>
    </source>
</reference>
<dbReference type="Gene3D" id="1.10.10.10">
    <property type="entry name" value="Winged helix-like DNA-binding domain superfamily/Winged helix DNA-binding domain"/>
    <property type="match status" value="1"/>
</dbReference>
<evidence type="ECO:0000256" key="1">
    <source>
        <dbReference type="ARBA" id="ARBA00023015"/>
    </source>
</evidence>
<dbReference type="SUPFAM" id="SSF48008">
    <property type="entry name" value="GntR ligand-binding domain-like"/>
    <property type="match status" value="1"/>
</dbReference>
<dbReference type="SUPFAM" id="SSF46785">
    <property type="entry name" value="Winged helix' DNA-binding domain"/>
    <property type="match status" value="1"/>
</dbReference>
<dbReference type="Proteomes" id="UP001595711">
    <property type="component" value="Unassembled WGS sequence"/>
</dbReference>
<dbReference type="InterPro" id="IPR011711">
    <property type="entry name" value="GntR_C"/>
</dbReference>
<dbReference type="SMART" id="SM00345">
    <property type="entry name" value="HTH_GNTR"/>
    <property type="match status" value="1"/>
</dbReference>
<evidence type="ECO:0000313" key="6">
    <source>
        <dbReference type="Proteomes" id="UP001595711"/>
    </source>
</evidence>
<dbReference type="PRINTS" id="PR00035">
    <property type="entry name" value="HTHGNTR"/>
</dbReference>
<evidence type="ECO:0000256" key="3">
    <source>
        <dbReference type="ARBA" id="ARBA00023163"/>
    </source>
</evidence>
<organism evidence="5 6">
    <name type="scientific">Ferrovibrio xuzhouensis</name>
    <dbReference type="NCBI Taxonomy" id="1576914"/>
    <lineage>
        <taxon>Bacteria</taxon>
        <taxon>Pseudomonadati</taxon>
        <taxon>Pseudomonadota</taxon>
        <taxon>Alphaproteobacteria</taxon>
        <taxon>Rhodospirillales</taxon>
        <taxon>Rhodospirillaceae</taxon>
        <taxon>Ferrovibrio</taxon>
    </lineage>
</organism>
<dbReference type="Gene3D" id="1.20.120.530">
    <property type="entry name" value="GntR ligand-binding domain-like"/>
    <property type="match status" value="1"/>
</dbReference>
<feature type="domain" description="HTH gntR-type" evidence="4">
    <location>
        <begin position="14"/>
        <end position="82"/>
    </location>
</feature>
<comment type="caution">
    <text evidence="5">The sequence shown here is derived from an EMBL/GenBank/DDBJ whole genome shotgun (WGS) entry which is preliminary data.</text>
</comment>